<dbReference type="FunCoup" id="A0A6I9RYI0">
    <property type="interactions" value="105"/>
</dbReference>
<dbReference type="PANTHER" id="PTHR34193:SF1">
    <property type="entry name" value="EXPRESSED PROTEIN"/>
    <property type="match status" value="1"/>
</dbReference>
<evidence type="ECO:0000313" key="2">
    <source>
        <dbReference type="Proteomes" id="UP000504607"/>
    </source>
</evidence>
<dbReference type="RefSeq" id="XP_010933959.1">
    <property type="nucleotide sequence ID" value="XM_010935657.3"/>
</dbReference>
<reference evidence="3" key="1">
    <citation type="submission" date="2025-08" db="UniProtKB">
        <authorList>
            <consortium name="RefSeq"/>
        </authorList>
    </citation>
    <scope>IDENTIFICATION</scope>
</reference>
<feature type="region of interest" description="Disordered" evidence="1">
    <location>
        <begin position="71"/>
        <end position="109"/>
    </location>
</feature>
<gene>
    <name evidence="3" type="primary">LOC105054201</name>
</gene>
<evidence type="ECO:0000256" key="1">
    <source>
        <dbReference type="SAM" id="MobiDB-lite"/>
    </source>
</evidence>
<dbReference type="InParanoid" id="A0A6I9RYI0"/>
<evidence type="ECO:0000313" key="3">
    <source>
        <dbReference type="RefSeq" id="XP_010933959.1"/>
    </source>
</evidence>
<sequence length="180" mass="20000">MLKANVENTVASPATLWFPGRKMEGFGAAPLSARAREIAKSREELLRLLRDLPESEYELSLTDLVEKGSVAGNSAVEEKKTSSEGETKRTPSAAKERKKRRNGRGSCGSSSDGVLLNFYVPSSLTRSLTAPRSSRASRGVAHRDVTDCNKRDREPAMFGCWPAFWERRGGKSRREVLERR</sequence>
<dbReference type="AlphaFoldDB" id="A0A6I9RYI0"/>
<name>A0A6I9RYI0_ELAGV</name>
<keyword evidence="2" id="KW-1185">Reference proteome</keyword>
<accession>A0A6I9RYI0</accession>
<organism evidence="2 3">
    <name type="scientific">Elaeis guineensis var. tenera</name>
    <name type="common">Oil palm</name>
    <dbReference type="NCBI Taxonomy" id="51953"/>
    <lineage>
        <taxon>Eukaryota</taxon>
        <taxon>Viridiplantae</taxon>
        <taxon>Streptophyta</taxon>
        <taxon>Embryophyta</taxon>
        <taxon>Tracheophyta</taxon>
        <taxon>Spermatophyta</taxon>
        <taxon>Magnoliopsida</taxon>
        <taxon>Liliopsida</taxon>
        <taxon>Arecaceae</taxon>
        <taxon>Arecoideae</taxon>
        <taxon>Cocoseae</taxon>
        <taxon>Elaeidinae</taxon>
        <taxon>Elaeis</taxon>
    </lineage>
</organism>
<dbReference type="PANTHER" id="PTHR34193">
    <property type="entry name" value="OS11G0199801 PROTEIN"/>
    <property type="match status" value="1"/>
</dbReference>
<protein>
    <submittedName>
        <fullName evidence="3">Uncharacterized protein LOC105054201</fullName>
    </submittedName>
</protein>
<feature type="compositionally biased region" description="Basic and acidic residues" evidence="1">
    <location>
        <begin position="76"/>
        <end position="89"/>
    </location>
</feature>
<proteinExistence type="predicted"/>
<dbReference type="Proteomes" id="UP000504607">
    <property type="component" value="Chromosome 11"/>
</dbReference>
<dbReference type="OrthoDB" id="776574at2759"/>